<dbReference type="AlphaFoldDB" id="A0A4R5BUN4"/>
<dbReference type="InterPro" id="IPR011008">
    <property type="entry name" value="Dimeric_a/b-barrel"/>
</dbReference>
<dbReference type="InterPro" id="IPR007138">
    <property type="entry name" value="ABM_dom"/>
</dbReference>
<organism evidence="2 3">
    <name type="scientific">Actinomadura rubrisoli</name>
    <dbReference type="NCBI Taxonomy" id="2530368"/>
    <lineage>
        <taxon>Bacteria</taxon>
        <taxon>Bacillati</taxon>
        <taxon>Actinomycetota</taxon>
        <taxon>Actinomycetes</taxon>
        <taxon>Streptosporangiales</taxon>
        <taxon>Thermomonosporaceae</taxon>
        <taxon>Actinomadura</taxon>
    </lineage>
</organism>
<dbReference type="RefSeq" id="WP_131893038.1">
    <property type="nucleotide sequence ID" value="NZ_SMKU01000055.1"/>
</dbReference>
<dbReference type="InterPro" id="IPR038474">
    <property type="entry name" value="Polyketide_synth_cyclase_sf"/>
</dbReference>
<dbReference type="SUPFAM" id="SSF54909">
    <property type="entry name" value="Dimeric alpha+beta barrel"/>
    <property type="match status" value="2"/>
</dbReference>
<dbReference type="PROSITE" id="PS51725">
    <property type="entry name" value="ABM"/>
    <property type="match status" value="1"/>
</dbReference>
<comment type="caution">
    <text evidence="2">The sequence shown here is derived from an EMBL/GenBank/DDBJ whole genome shotgun (WGS) entry which is preliminary data.</text>
</comment>
<dbReference type="Pfam" id="PF04673">
    <property type="entry name" value="Cyclase_polyket"/>
    <property type="match status" value="1"/>
</dbReference>
<dbReference type="InterPro" id="IPR006765">
    <property type="entry name" value="Polyketide_synth_cyclase"/>
</dbReference>
<evidence type="ECO:0000313" key="2">
    <source>
        <dbReference type="EMBL" id="TDD89855.1"/>
    </source>
</evidence>
<dbReference type="Proteomes" id="UP000294513">
    <property type="component" value="Unassembled WGS sequence"/>
</dbReference>
<keyword evidence="3" id="KW-1185">Reference proteome</keyword>
<evidence type="ECO:0000259" key="1">
    <source>
        <dbReference type="PROSITE" id="PS51725"/>
    </source>
</evidence>
<evidence type="ECO:0000313" key="3">
    <source>
        <dbReference type="Proteomes" id="UP000294513"/>
    </source>
</evidence>
<name>A0A4R5BUN4_9ACTN</name>
<dbReference type="OrthoDB" id="4147507at2"/>
<protein>
    <submittedName>
        <fullName evidence="2">TcmI family type II polyketide cyclase</fullName>
    </submittedName>
</protein>
<dbReference type="EMBL" id="SMKU01000055">
    <property type="protein sequence ID" value="TDD89855.1"/>
    <property type="molecule type" value="Genomic_DNA"/>
</dbReference>
<accession>A0A4R5BUN4</accession>
<gene>
    <name evidence="2" type="ORF">E1298_13765</name>
</gene>
<sequence>MASRPTHRALMIRRIEPADLTAVARVFQEHDRTPLPSRIGVRRRTLLHYHGLYMHLVEGGRGFEDNLYSAGDDPLFREVDHKLAGLLAPYDRGRPSMREARAEEFYRWTDDAPSATYRLFLEIRVHEGRGEEFEGAWQRMAAVVGGQPANLAQSLSRDRRDPHTYYVVSDWTDEESFQRFSRAPEHQALAETIRTLGTTVRMTGMQIREQQDS</sequence>
<dbReference type="Gene3D" id="3.30.70.100">
    <property type="match status" value="1"/>
</dbReference>
<dbReference type="Gene3D" id="3.30.70.1090">
    <property type="entry name" value="Dimeric alpha+beta barrel"/>
    <property type="match status" value="1"/>
</dbReference>
<feature type="domain" description="ABM" evidence="1">
    <location>
        <begin position="117"/>
        <end position="205"/>
    </location>
</feature>
<proteinExistence type="predicted"/>
<dbReference type="GO" id="GO:0030639">
    <property type="term" value="P:polyketide biosynthetic process"/>
    <property type="evidence" value="ECO:0007669"/>
    <property type="project" value="InterPro"/>
</dbReference>
<dbReference type="Pfam" id="PF03992">
    <property type="entry name" value="ABM"/>
    <property type="match status" value="1"/>
</dbReference>
<reference evidence="2 3" key="1">
    <citation type="submission" date="2019-03" db="EMBL/GenBank/DDBJ databases">
        <title>Draft genome sequences of novel Actinobacteria.</title>
        <authorList>
            <person name="Sahin N."/>
            <person name="Ay H."/>
            <person name="Saygin H."/>
        </authorList>
    </citation>
    <scope>NUCLEOTIDE SEQUENCE [LARGE SCALE GENOMIC DNA]</scope>
    <source>
        <strain evidence="2 3">H3C3</strain>
    </source>
</reference>